<evidence type="ECO:0000256" key="1">
    <source>
        <dbReference type="ARBA" id="ARBA00022723"/>
    </source>
</evidence>
<keyword evidence="1" id="KW-0479">Metal-binding</keyword>
<protein>
    <submittedName>
        <fullName evidence="4">Phosphotriesterase</fullName>
    </submittedName>
</protein>
<keyword evidence="5" id="KW-1185">Reference proteome</keyword>
<comment type="caution">
    <text evidence="4">The sequence shown here is derived from an EMBL/GenBank/DDBJ whole genome shotgun (WGS) entry which is preliminary data.</text>
</comment>
<comment type="caution">
    <text evidence="3">Lacks conserved residue(s) required for the propagation of feature annotation.</text>
</comment>
<organism evidence="4 5">
    <name type="scientific">Arthrobacter deserti</name>
    <dbReference type="NCBI Taxonomy" id="1742687"/>
    <lineage>
        <taxon>Bacteria</taxon>
        <taxon>Bacillati</taxon>
        <taxon>Actinomycetota</taxon>
        <taxon>Actinomycetes</taxon>
        <taxon>Micrococcales</taxon>
        <taxon>Micrococcaceae</taxon>
        <taxon>Arthrobacter</taxon>
    </lineage>
</organism>
<name>A0ABX1JQY8_9MICC</name>
<reference evidence="4 5" key="1">
    <citation type="submission" date="2020-04" db="EMBL/GenBank/DDBJ databases">
        <authorList>
            <person name="Liu S."/>
        </authorList>
    </citation>
    <scope>NUCLEOTIDE SEQUENCE [LARGE SCALE GENOMIC DNA]</scope>
    <source>
        <strain evidence="4 5">CGMCC 1.15091</strain>
    </source>
</reference>
<dbReference type="PROSITE" id="PS51347">
    <property type="entry name" value="PHOSPHOTRIESTERASE_2"/>
    <property type="match status" value="1"/>
</dbReference>
<dbReference type="Proteomes" id="UP000523795">
    <property type="component" value="Unassembled WGS sequence"/>
</dbReference>
<feature type="non-terminal residue" evidence="4">
    <location>
        <position position="204"/>
    </location>
</feature>
<gene>
    <name evidence="4" type="ORF">HER39_13980</name>
</gene>
<evidence type="ECO:0000313" key="5">
    <source>
        <dbReference type="Proteomes" id="UP000523795"/>
    </source>
</evidence>
<dbReference type="Gene3D" id="3.20.20.140">
    <property type="entry name" value="Metal-dependent hydrolases"/>
    <property type="match status" value="1"/>
</dbReference>
<dbReference type="PANTHER" id="PTHR10819:SF3">
    <property type="entry name" value="PHOSPHOTRIESTERASE-RELATED PROTEIN"/>
    <property type="match status" value="1"/>
</dbReference>
<dbReference type="SUPFAM" id="SSF51556">
    <property type="entry name" value="Metallo-dependent hydrolases"/>
    <property type="match status" value="1"/>
</dbReference>
<evidence type="ECO:0000313" key="4">
    <source>
        <dbReference type="EMBL" id="NKX51653.1"/>
    </source>
</evidence>
<dbReference type="InterPro" id="IPR001559">
    <property type="entry name" value="Phosphotriesterase"/>
</dbReference>
<evidence type="ECO:0000256" key="2">
    <source>
        <dbReference type="ARBA" id="ARBA00022801"/>
    </source>
</evidence>
<comment type="similarity">
    <text evidence="3">Belongs to the metallo-dependent hydrolases superfamily. Phosphotriesterase family.</text>
</comment>
<keyword evidence="2" id="KW-0378">Hydrolase</keyword>
<accession>A0ABX1JQY8</accession>
<evidence type="ECO:0000256" key="3">
    <source>
        <dbReference type="PROSITE-ProRule" id="PRU00679"/>
    </source>
</evidence>
<sequence>GREVRLYEALSRSTGVHIVASTGMGPEEMLGGYFLTPQTNPPTPWPAEKFAGLFSREVTEGMVVPRLERRGAAGMVTTAATAGGMTATDESLFRGAARTALATGVPVSIRYGTDALGDLGVVLEEQLPAGRIVVGGLGRRDAVAAGVPLEVARRGAFVALDHVGLNDNGEYVDDHGRAGLMLDLVRAGYGDRILLSSNAVGVAK</sequence>
<dbReference type="PANTHER" id="PTHR10819">
    <property type="entry name" value="PHOSPHOTRIESTERASE-RELATED"/>
    <property type="match status" value="1"/>
</dbReference>
<dbReference type="InterPro" id="IPR032466">
    <property type="entry name" value="Metal_Hydrolase"/>
</dbReference>
<dbReference type="EMBL" id="JAAZSR010000274">
    <property type="protein sequence ID" value="NKX51653.1"/>
    <property type="molecule type" value="Genomic_DNA"/>
</dbReference>
<proteinExistence type="inferred from homology"/>
<feature type="non-terminal residue" evidence="4">
    <location>
        <position position="1"/>
    </location>
</feature>
<dbReference type="Pfam" id="PF02126">
    <property type="entry name" value="PTE"/>
    <property type="match status" value="1"/>
</dbReference>